<evidence type="ECO:0000313" key="2">
    <source>
        <dbReference type="Proteomes" id="UP001589758"/>
    </source>
</evidence>
<proteinExistence type="predicted"/>
<dbReference type="RefSeq" id="WP_385876201.1">
    <property type="nucleotide sequence ID" value="NZ_JBHLXE010000033.1"/>
</dbReference>
<dbReference type="Pfam" id="PF06097">
    <property type="entry name" value="DUF945"/>
    <property type="match status" value="1"/>
</dbReference>
<gene>
    <name evidence="1" type="ORF">ACFFIT_03170</name>
</gene>
<keyword evidence="2" id="KW-1185">Reference proteome</keyword>
<dbReference type="InterPro" id="IPR010352">
    <property type="entry name" value="DUF945"/>
</dbReference>
<sequence>MKKFTFISIFILILFSAYFGFGYYANHVSKQKIEDTSEKINVFLSSDKRITSLNKTITLKTSLEEKSLFKSVYKLTFEISDNNANPNDRNARKRLTLNLTSENGLFPLSNLKNFNFSPVVNKMTLEFPANLLSKDFLDRGDVDKSVPLADILFTTRFDESIHIKASIRPLKYTDQKFPFTFDGGIIELSLNDKTISSFAAELNNLDAKFNSPWIPIGHIIDNVIKQTEESTRHHFKFKRIKLNYTINPSTLNFFTSKKSFEVEDFSFAILQYPILKFSNFFLDQEQIDRSNIIEIENNFKLSDLNTYGLNMGSGHSTFISLHRNFEAVDTFYNSIISDIKLGKYIRTTLNTELSLTDFIFSAQALTRRLVSNPGYQIIPFQWKNSLGTLTINSELIFSNPLTYSLVSNPNGQINNQQAYDKINSFHIDVSSENGMLPYLMTQIDQINGIEQLVAKEKNNLIVEKNIDLLINTGIITRQNDLINFAFSYTNDRYVLNGVAYTRDQFLEFISLVSLRQTGLISPENLIRLNEFISGQTSE</sequence>
<dbReference type="Proteomes" id="UP001589758">
    <property type="component" value="Unassembled WGS sequence"/>
</dbReference>
<comment type="caution">
    <text evidence="1">The sequence shown here is derived from an EMBL/GenBank/DDBJ whole genome shotgun (WGS) entry which is preliminary data.</text>
</comment>
<protein>
    <submittedName>
        <fullName evidence="1">DUF945 family protein</fullName>
    </submittedName>
</protein>
<reference evidence="1 2" key="1">
    <citation type="submission" date="2024-09" db="EMBL/GenBank/DDBJ databases">
        <authorList>
            <person name="Sun Q."/>
            <person name="Mori K."/>
        </authorList>
    </citation>
    <scope>NUCLEOTIDE SEQUENCE [LARGE SCALE GENOMIC DNA]</scope>
    <source>
        <strain evidence="1 2">CCM 8545</strain>
    </source>
</reference>
<name>A0ABV6C809_9GAMM</name>
<organism evidence="1 2">
    <name type="scientific">Thorsellia kenyensis</name>
    <dbReference type="NCBI Taxonomy" id="1549888"/>
    <lineage>
        <taxon>Bacteria</taxon>
        <taxon>Pseudomonadati</taxon>
        <taxon>Pseudomonadota</taxon>
        <taxon>Gammaproteobacteria</taxon>
        <taxon>Enterobacterales</taxon>
        <taxon>Thorselliaceae</taxon>
        <taxon>Thorsellia</taxon>
    </lineage>
</organism>
<accession>A0ABV6C809</accession>
<dbReference type="EMBL" id="JBHLXE010000033">
    <property type="protein sequence ID" value="MFC0179105.1"/>
    <property type="molecule type" value="Genomic_DNA"/>
</dbReference>
<evidence type="ECO:0000313" key="1">
    <source>
        <dbReference type="EMBL" id="MFC0179105.1"/>
    </source>
</evidence>